<dbReference type="OrthoDB" id="1899018at2759"/>
<dbReference type="ExpressionAtlas" id="A0A0J8B802">
    <property type="expression patterns" value="baseline and differential"/>
</dbReference>
<dbReference type="Proteomes" id="UP000035740">
    <property type="component" value="Unassembled WGS sequence"/>
</dbReference>
<organism evidence="1 2">
    <name type="scientific">Beta vulgaris subsp. vulgaris</name>
    <name type="common">Beet</name>
    <dbReference type="NCBI Taxonomy" id="3555"/>
    <lineage>
        <taxon>Eukaryota</taxon>
        <taxon>Viridiplantae</taxon>
        <taxon>Streptophyta</taxon>
        <taxon>Embryophyta</taxon>
        <taxon>Tracheophyta</taxon>
        <taxon>Spermatophyta</taxon>
        <taxon>Magnoliopsida</taxon>
        <taxon>eudicotyledons</taxon>
        <taxon>Gunneridae</taxon>
        <taxon>Pentapetalae</taxon>
        <taxon>Caryophyllales</taxon>
        <taxon>Chenopodiaceae</taxon>
        <taxon>Betoideae</taxon>
        <taxon>Beta</taxon>
    </lineage>
</organism>
<reference evidence="1 2" key="1">
    <citation type="journal article" date="2014" name="Nature">
        <title>The genome of the recently domesticated crop plant sugar beet (Beta vulgaris).</title>
        <authorList>
            <person name="Dohm J.C."/>
            <person name="Minoche A.E."/>
            <person name="Holtgrawe D."/>
            <person name="Capella-Gutierrez S."/>
            <person name="Zakrzewski F."/>
            <person name="Tafer H."/>
            <person name="Rupp O."/>
            <person name="Sorensen T.R."/>
            <person name="Stracke R."/>
            <person name="Reinhardt R."/>
            <person name="Goesmann A."/>
            <person name="Kraft T."/>
            <person name="Schulz B."/>
            <person name="Stadler P.F."/>
            <person name="Schmidt T."/>
            <person name="Gabaldon T."/>
            <person name="Lehrach H."/>
            <person name="Weisshaar B."/>
            <person name="Himmelbauer H."/>
        </authorList>
    </citation>
    <scope>NUCLEOTIDE SEQUENCE [LARGE SCALE GENOMIC DNA]</scope>
    <source>
        <tissue evidence="1">Taproot</tissue>
    </source>
</reference>
<protein>
    <submittedName>
        <fullName evidence="1">Uncharacterized protein</fullName>
    </submittedName>
</protein>
<proteinExistence type="predicted"/>
<dbReference type="EMBL" id="KQ090323">
    <property type="protein sequence ID" value="KMS97394.1"/>
    <property type="molecule type" value="Genomic_DNA"/>
</dbReference>
<evidence type="ECO:0000313" key="2">
    <source>
        <dbReference type="Proteomes" id="UP000035740"/>
    </source>
</evidence>
<accession>A0A0J8B802</accession>
<keyword evidence="2" id="KW-1185">Reference proteome</keyword>
<sequence>MLISTIDGVKQISDAVVVARSLGTTPLIPDIRGSKLGDKRWVIT</sequence>
<gene>
    <name evidence="1" type="ORF">BVRB_6g155620</name>
</gene>
<name>A0A0J8B802_BETVV</name>
<dbReference type="Gramene" id="KMS97394">
    <property type="protein sequence ID" value="KMS97394"/>
    <property type="gene ID" value="BVRB_6g155620"/>
</dbReference>
<dbReference type="AlphaFoldDB" id="A0A0J8B802"/>
<evidence type="ECO:0000313" key="1">
    <source>
        <dbReference type="EMBL" id="KMS97394.1"/>
    </source>
</evidence>